<dbReference type="InterPro" id="IPR057853">
    <property type="entry name" value="Beta-prop_WDR11_2nd"/>
</dbReference>
<sequence>MTKTPIMLRSLALPFTVLEWTLPAVPRPLPKERRAVPSPETSSPTKEAAAAAADASELSLLDFSRVT</sequence>
<feature type="region of interest" description="Disordered" evidence="1">
    <location>
        <begin position="28"/>
        <end position="55"/>
    </location>
</feature>
<evidence type="ECO:0000313" key="5">
    <source>
        <dbReference type="Proteomes" id="UP001291623"/>
    </source>
</evidence>
<keyword evidence="5" id="KW-1185">Reference proteome</keyword>
<dbReference type="EMBL" id="JAVYJV010000005">
    <property type="protein sequence ID" value="KAK4369929.1"/>
    <property type="molecule type" value="Genomic_DNA"/>
</dbReference>
<comment type="caution">
    <text evidence="4">The sequence shown here is derived from an EMBL/GenBank/DDBJ whole genome shotgun (WGS) entry which is preliminary data.</text>
</comment>
<evidence type="ECO:0000259" key="3">
    <source>
        <dbReference type="Pfam" id="PF23752"/>
    </source>
</evidence>
<dbReference type="AlphaFoldDB" id="A0AAE1SFR5"/>
<organism evidence="4 5">
    <name type="scientific">Anisodus tanguticus</name>
    <dbReference type="NCBI Taxonomy" id="243964"/>
    <lineage>
        <taxon>Eukaryota</taxon>
        <taxon>Viridiplantae</taxon>
        <taxon>Streptophyta</taxon>
        <taxon>Embryophyta</taxon>
        <taxon>Tracheophyta</taxon>
        <taxon>Spermatophyta</taxon>
        <taxon>Magnoliopsida</taxon>
        <taxon>eudicotyledons</taxon>
        <taxon>Gunneridae</taxon>
        <taxon>Pentapetalae</taxon>
        <taxon>asterids</taxon>
        <taxon>lamiids</taxon>
        <taxon>Solanales</taxon>
        <taxon>Solanaceae</taxon>
        <taxon>Solanoideae</taxon>
        <taxon>Hyoscyameae</taxon>
        <taxon>Anisodus</taxon>
    </lineage>
</organism>
<dbReference type="Proteomes" id="UP001291623">
    <property type="component" value="Unassembled WGS sequence"/>
</dbReference>
<keyword evidence="2" id="KW-0732">Signal</keyword>
<evidence type="ECO:0000313" key="4">
    <source>
        <dbReference type="EMBL" id="KAK4369929.1"/>
    </source>
</evidence>
<protein>
    <recommendedName>
        <fullName evidence="3">WDR11 second beta-propeller domain-containing protein</fullName>
    </recommendedName>
</protein>
<feature type="signal peptide" evidence="2">
    <location>
        <begin position="1"/>
        <end position="23"/>
    </location>
</feature>
<proteinExistence type="predicted"/>
<reference evidence="4" key="1">
    <citation type="submission" date="2023-12" db="EMBL/GenBank/DDBJ databases">
        <title>Genome assembly of Anisodus tanguticus.</title>
        <authorList>
            <person name="Wang Y.-J."/>
        </authorList>
    </citation>
    <scope>NUCLEOTIDE SEQUENCE</scope>
    <source>
        <strain evidence="4">KB-2021</strain>
        <tissue evidence="4">Leaf</tissue>
    </source>
</reference>
<feature type="chain" id="PRO_5041950468" description="WDR11 second beta-propeller domain-containing protein" evidence="2">
    <location>
        <begin position="24"/>
        <end position="67"/>
    </location>
</feature>
<evidence type="ECO:0000256" key="1">
    <source>
        <dbReference type="SAM" id="MobiDB-lite"/>
    </source>
</evidence>
<accession>A0AAE1SFR5</accession>
<gene>
    <name evidence="4" type="ORF">RND71_009404</name>
</gene>
<name>A0AAE1SFR5_9SOLA</name>
<evidence type="ECO:0000256" key="2">
    <source>
        <dbReference type="SAM" id="SignalP"/>
    </source>
</evidence>
<feature type="domain" description="WDR11 second beta-propeller" evidence="3">
    <location>
        <begin position="1"/>
        <end position="52"/>
    </location>
</feature>
<dbReference type="Pfam" id="PF23752">
    <property type="entry name" value="Beta-prop_WDR11_2nd"/>
    <property type="match status" value="1"/>
</dbReference>